<dbReference type="Proteomes" id="UP000014760">
    <property type="component" value="Unassembled WGS sequence"/>
</dbReference>
<evidence type="ECO:0000259" key="2">
    <source>
        <dbReference type="PROSITE" id="PS50041"/>
    </source>
</evidence>
<dbReference type="PROSITE" id="PS50041">
    <property type="entry name" value="C_TYPE_LECTIN_2"/>
    <property type="match status" value="1"/>
</dbReference>
<protein>
    <recommendedName>
        <fullName evidence="7">C-type lectin domain-containing protein</fullName>
    </recommendedName>
</protein>
<dbReference type="CDD" id="cd00037">
    <property type="entry name" value="CLECT"/>
    <property type="match status" value="1"/>
</dbReference>
<evidence type="ECO:0000259" key="3">
    <source>
        <dbReference type="PROSITE" id="PS50948"/>
    </source>
</evidence>
<feature type="domain" description="Apple" evidence="3">
    <location>
        <begin position="209"/>
        <end position="284"/>
    </location>
</feature>
<dbReference type="PROSITE" id="PS50948">
    <property type="entry name" value="PAN"/>
    <property type="match status" value="1"/>
</dbReference>
<reference evidence="6" key="1">
    <citation type="submission" date="2012-12" db="EMBL/GenBank/DDBJ databases">
        <authorList>
            <person name="Hellsten U."/>
            <person name="Grimwood J."/>
            <person name="Chapman J.A."/>
            <person name="Shapiro H."/>
            <person name="Aerts A."/>
            <person name="Otillar R.P."/>
            <person name="Terry A.Y."/>
            <person name="Boore J.L."/>
            <person name="Simakov O."/>
            <person name="Marletaz F."/>
            <person name="Cho S.-J."/>
            <person name="Edsinger-Gonzales E."/>
            <person name="Havlak P."/>
            <person name="Kuo D.-H."/>
            <person name="Larsson T."/>
            <person name="Lv J."/>
            <person name="Arendt D."/>
            <person name="Savage R."/>
            <person name="Osoegawa K."/>
            <person name="de Jong P."/>
            <person name="Lindberg D.R."/>
            <person name="Seaver E.C."/>
            <person name="Weisblat D.A."/>
            <person name="Putnam N.H."/>
            <person name="Grigoriev I.V."/>
            <person name="Rokhsar D.S."/>
        </authorList>
    </citation>
    <scope>NUCLEOTIDE SEQUENCE</scope>
    <source>
        <strain evidence="6">I ESC-2004</strain>
    </source>
</reference>
<dbReference type="HOGENOM" id="CLU_043716_0_0_1"/>
<dbReference type="SMART" id="SM00034">
    <property type="entry name" value="CLECT"/>
    <property type="match status" value="1"/>
</dbReference>
<evidence type="ECO:0000313" key="4">
    <source>
        <dbReference type="EMBL" id="ELU10258.1"/>
    </source>
</evidence>
<dbReference type="SUPFAM" id="SSF56436">
    <property type="entry name" value="C-type lectin-like"/>
    <property type="match status" value="1"/>
</dbReference>
<feature type="signal peptide" evidence="1">
    <location>
        <begin position="1"/>
        <end position="20"/>
    </location>
</feature>
<dbReference type="SUPFAM" id="SSF57414">
    <property type="entry name" value="Hairpin loop containing domain-like"/>
    <property type="match status" value="1"/>
</dbReference>
<keyword evidence="6" id="KW-1185">Reference proteome</keyword>
<name>R7UUF8_CAPTE</name>
<dbReference type="EMBL" id="KB297637">
    <property type="protein sequence ID" value="ELU10258.1"/>
    <property type="molecule type" value="Genomic_DNA"/>
</dbReference>
<dbReference type="FunCoup" id="R7UUF8">
    <property type="interactions" value="11"/>
</dbReference>
<dbReference type="Pfam" id="PF00059">
    <property type="entry name" value="Lectin_C"/>
    <property type="match status" value="1"/>
</dbReference>
<accession>R7UUF8</accession>
<evidence type="ECO:0000256" key="1">
    <source>
        <dbReference type="SAM" id="SignalP"/>
    </source>
</evidence>
<dbReference type="InterPro" id="IPR001304">
    <property type="entry name" value="C-type_lectin-like"/>
</dbReference>
<feature type="chain" id="PRO_5008788390" description="C-type lectin domain-containing protein" evidence="1">
    <location>
        <begin position="21"/>
        <end position="284"/>
    </location>
</feature>
<evidence type="ECO:0008006" key="7">
    <source>
        <dbReference type="Google" id="ProtNLM"/>
    </source>
</evidence>
<dbReference type="InterPro" id="IPR016186">
    <property type="entry name" value="C-type_lectin-like/link_sf"/>
</dbReference>
<keyword evidence="1" id="KW-0732">Signal</keyword>
<reference evidence="4 6" key="2">
    <citation type="journal article" date="2013" name="Nature">
        <title>Insights into bilaterian evolution from three spiralian genomes.</title>
        <authorList>
            <person name="Simakov O."/>
            <person name="Marletaz F."/>
            <person name="Cho S.J."/>
            <person name="Edsinger-Gonzales E."/>
            <person name="Havlak P."/>
            <person name="Hellsten U."/>
            <person name="Kuo D.H."/>
            <person name="Larsson T."/>
            <person name="Lv J."/>
            <person name="Arendt D."/>
            <person name="Savage R."/>
            <person name="Osoegawa K."/>
            <person name="de Jong P."/>
            <person name="Grimwood J."/>
            <person name="Chapman J.A."/>
            <person name="Shapiro H."/>
            <person name="Aerts A."/>
            <person name="Otillar R.P."/>
            <person name="Terry A.Y."/>
            <person name="Boore J.L."/>
            <person name="Grigoriev I.V."/>
            <person name="Lindberg D.R."/>
            <person name="Seaver E.C."/>
            <person name="Weisblat D.A."/>
            <person name="Putnam N.H."/>
            <person name="Rokhsar D.S."/>
        </authorList>
    </citation>
    <scope>NUCLEOTIDE SEQUENCE</scope>
    <source>
        <strain evidence="4 6">I ESC-2004</strain>
    </source>
</reference>
<organism evidence="4">
    <name type="scientific">Capitella teleta</name>
    <name type="common">Polychaete worm</name>
    <dbReference type="NCBI Taxonomy" id="283909"/>
    <lineage>
        <taxon>Eukaryota</taxon>
        <taxon>Metazoa</taxon>
        <taxon>Spiralia</taxon>
        <taxon>Lophotrochozoa</taxon>
        <taxon>Annelida</taxon>
        <taxon>Polychaeta</taxon>
        <taxon>Sedentaria</taxon>
        <taxon>Scolecida</taxon>
        <taxon>Capitellidae</taxon>
        <taxon>Capitella</taxon>
    </lineage>
</organism>
<evidence type="ECO:0000313" key="6">
    <source>
        <dbReference type="Proteomes" id="UP000014760"/>
    </source>
</evidence>
<evidence type="ECO:0000313" key="5">
    <source>
        <dbReference type="EnsemblMetazoa" id="CapteP201235"/>
    </source>
</evidence>
<dbReference type="EMBL" id="AMQN01006106">
    <property type="status" value="NOT_ANNOTATED_CDS"/>
    <property type="molecule type" value="Genomic_DNA"/>
</dbReference>
<reference evidence="5" key="3">
    <citation type="submission" date="2015-06" db="UniProtKB">
        <authorList>
            <consortium name="EnsemblMetazoa"/>
        </authorList>
    </citation>
    <scope>IDENTIFICATION</scope>
</reference>
<dbReference type="Gene3D" id="3.10.100.10">
    <property type="entry name" value="Mannose-Binding Protein A, subunit A"/>
    <property type="match status" value="1"/>
</dbReference>
<dbReference type="AlphaFoldDB" id="R7UUF8"/>
<dbReference type="PANTHER" id="PTHR22803">
    <property type="entry name" value="MANNOSE, PHOSPHOLIPASE, LECTIN RECEPTOR RELATED"/>
    <property type="match status" value="1"/>
</dbReference>
<dbReference type="Pfam" id="PF00024">
    <property type="entry name" value="PAN_1"/>
    <property type="match status" value="1"/>
</dbReference>
<dbReference type="EnsemblMetazoa" id="CapteT201235">
    <property type="protein sequence ID" value="CapteP201235"/>
    <property type="gene ID" value="CapteG201235"/>
</dbReference>
<sequence>MWVLRWRVMCLHFCWICVHGQPFGPHFFYNTKFHFSSESKIWTEAKDACAQMQGSLFVPMQDQETQFVTEILRNTEVVWWTGVNDLEEESRYVDTSNVEMTHTDWFPGFPPDGYNAQPTVGDQTQDCVELRNTFYDSRIKGYSNAGRHYWNDATCSADKNFICKVKRIENGKPVFCPALMDQYNVGAVSGFKGVPGVALSDDARSAYGCIIKRHEFSTTTEMVLKTVVGGTQVGCFMRCLSHVSCESANYDSSAHSCQLISVSAESLSELISAQESVYLSTDLC</sequence>
<dbReference type="InterPro" id="IPR050111">
    <property type="entry name" value="C-type_lectin/snaclec_domain"/>
</dbReference>
<proteinExistence type="predicted"/>
<dbReference type="STRING" id="283909.R7UUF8"/>
<feature type="domain" description="C-type lectin" evidence="2">
    <location>
        <begin position="28"/>
        <end position="164"/>
    </location>
</feature>
<dbReference type="OrthoDB" id="6082236at2759"/>
<gene>
    <name evidence="4" type="ORF">CAPTEDRAFT_201235</name>
</gene>
<dbReference type="InterPro" id="IPR016187">
    <property type="entry name" value="CTDL_fold"/>
</dbReference>
<dbReference type="InterPro" id="IPR003609">
    <property type="entry name" value="Pan_app"/>
</dbReference>